<keyword evidence="7" id="KW-0732">Signal</keyword>
<keyword evidence="9" id="KW-1185">Reference proteome</keyword>
<dbReference type="GO" id="GO:0016020">
    <property type="term" value="C:membrane"/>
    <property type="evidence" value="ECO:0007669"/>
    <property type="project" value="UniProtKB-SubCell"/>
</dbReference>
<evidence type="ECO:0000256" key="5">
    <source>
        <dbReference type="ARBA" id="ARBA00023136"/>
    </source>
</evidence>
<dbReference type="Pfam" id="PF01679">
    <property type="entry name" value="Pmp3"/>
    <property type="match status" value="1"/>
</dbReference>
<comment type="subcellular location">
    <subcellularLocation>
        <location evidence="1">Membrane</location>
    </subcellularLocation>
</comment>
<dbReference type="Proteomes" id="UP000007796">
    <property type="component" value="Unassembled WGS sequence"/>
</dbReference>
<feature type="compositionally biased region" description="Polar residues" evidence="6">
    <location>
        <begin position="145"/>
        <end position="157"/>
    </location>
</feature>
<evidence type="ECO:0000313" key="9">
    <source>
        <dbReference type="Proteomes" id="UP000007796"/>
    </source>
</evidence>
<name>F0X8B8_GROCL</name>
<feature type="chain" id="PRO_5003261938" evidence="7">
    <location>
        <begin position="23"/>
        <end position="157"/>
    </location>
</feature>
<evidence type="ECO:0000313" key="8">
    <source>
        <dbReference type="EMBL" id="EFX05318.1"/>
    </source>
</evidence>
<keyword evidence="4" id="KW-1133">Transmembrane helix</keyword>
<feature type="compositionally biased region" description="Low complexity" evidence="6">
    <location>
        <begin position="115"/>
        <end position="127"/>
    </location>
</feature>
<accession>F0X8B8</accession>
<keyword evidence="5" id="KW-0472">Membrane</keyword>
<keyword evidence="3" id="KW-0812">Transmembrane</keyword>
<evidence type="ECO:0000256" key="1">
    <source>
        <dbReference type="ARBA" id="ARBA00004370"/>
    </source>
</evidence>
<dbReference type="InParanoid" id="F0X8B8"/>
<proteinExistence type="inferred from homology"/>
<evidence type="ECO:0000256" key="3">
    <source>
        <dbReference type="ARBA" id="ARBA00022692"/>
    </source>
</evidence>
<evidence type="ECO:0000256" key="7">
    <source>
        <dbReference type="SAM" id="SignalP"/>
    </source>
</evidence>
<reference evidence="8 9" key="1">
    <citation type="journal article" date="2011" name="Proc. Natl. Acad. Sci. U.S.A.">
        <title>Genome and transcriptome analyses of the mountain pine beetle-fungal symbiont Grosmannia clavigera, a lodgepole pine pathogen.</title>
        <authorList>
            <person name="DiGuistini S."/>
            <person name="Wang Y."/>
            <person name="Liao N.Y."/>
            <person name="Taylor G."/>
            <person name="Tanguay P."/>
            <person name="Feau N."/>
            <person name="Henrissat B."/>
            <person name="Chan S.K."/>
            <person name="Hesse-Orce U."/>
            <person name="Alamouti S.M."/>
            <person name="Tsui C.K.M."/>
            <person name="Docking R.T."/>
            <person name="Levasseur A."/>
            <person name="Haridas S."/>
            <person name="Robertson G."/>
            <person name="Birol I."/>
            <person name="Holt R.A."/>
            <person name="Marra M.A."/>
            <person name="Hamelin R.C."/>
            <person name="Hirst M."/>
            <person name="Jones S.J.M."/>
            <person name="Bohlmann J."/>
            <person name="Breuil C."/>
        </authorList>
    </citation>
    <scope>NUCLEOTIDE SEQUENCE [LARGE SCALE GENOMIC DNA]</scope>
    <source>
        <strain evidence="9">kw1407 / UAMH 11150</strain>
    </source>
</reference>
<evidence type="ECO:0000256" key="4">
    <source>
        <dbReference type="ARBA" id="ARBA00022989"/>
    </source>
</evidence>
<dbReference type="OrthoDB" id="2802411at2759"/>
<dbReference type="GeneID" id="25976481"/>
<dbReference type="InterPro" id="IPR000612">
    <property type="entry name" value="PMP3"/>
</dbReference>
<protein>
    <submittedName>
        <fullName evidence="8">Stress response RCI peptide</fullName>
    </submittedName>
</protein>
<feature type="region of interest" description="Disordered" evidence="6">
    <location>
        <begin position="88"/>
        <end position="157"/>
    </location>
</feature>
<evidence type="ECO:0000256" key="2">
    <source>
        <dbReference type="ARBA" id="ARBA00009530"/>
    </source>
</evidence>
<feature type="signal peptide" evidence="7">
    <location>
        <begin position="1"/>
        <end position="22"/>
    </location>
</feature>
<dbReference type="HOGENOM" id="CLU_107649_0_0_1"/>
<organism evidence="9">
    <name type="scientific">Grosmannia clavigera (strain kw1407 / UAMH 11150)</name>
    <name type="common">Blue stain fungus</name>
    <name type="synonym">Graphiocladiella clavigera</name>
    <dbReference type="NCBI Taxonomy" id="655863"/>
    <lineage>
        <taxon>Eukaryota</taxon>
        <taxon>Fungi</taxon>
        <taxon>Dikarya</taxon>
        <taxon>Ascomycota</taxon>
        <taxon>Pezizomycotina</taxon>
        <taxon>Sordariomycetes</taxon>
        <taxon>Sordariomycetidae</taxon>
        <taxon>Ophiostomatales</taxon>
        <taxon>Ophiostomataceae</taxon>
        <taxon>Leptographium</taxon>
    </lineage>
</organism>
<dbReference type="EMBL" id="GL629735">
    <property type="protein sequence ID" value="EFX05318.1"/>
    <property type="molecule type" value="Genomic_DNA"/>
</dbReference>
<dbReference type="AlphaFoldDB" id="F0X8B8"/>
<dbReference type="RefSeq" id="XP_014174800.1">
    <property type="nucleotide sequence ID" value="XM_014319325.1"/>
</dbReference>
<sequence>MCSCDFFLGMLALLFPPLPVWVKRGICSADSIINILLCLLGYVSLSLSLSPCSARVFWLLTRHSSRAWFMLDAEGSIQNRRFTYIVVQPSGGRPQPQPQTAAPEIQSNMNYGTTAPAAASSSSAQQPRNDAGEGGSNGPPPSYAQAVSSDNKIQNHD</sequence>
<comment type="similarity">
    <text evidence="2">Belongs to the UPF0057 (PMP3) family.</text>
</comment>
<gene>
    <name evidence="8" type="ORF">CMQ_3387</name>
</gene>
<dbReference type="eggNOG" id="KOG1773">
    <property type="taxonomic scope" value="Eukaryota"/>
</dbReference>
<evidence type="ECO:0000256" key="6">
    <source>
        <dbReference type="SAM" id="MobiDB-lite"/>
    </source>
</evidence>